<dbReference type="AlphaFoldDB" id="A0ABD3WFE3"/>
<evidence type="ECO:0000313" key="1">
    <source>
        <dbReference type="EMBL" id="KAL3872649.1"/>
    </source>
</evidence>
<name>A0ABD3WFE3_SINWO</name>
<evidence type="ECO:0000313" key="2">
    <source>
        <dbReference type="Proteomes" id="UP001634394"/>
    </source>
</evidence>
<proteinExistence type="predicted"/>
<feature type="non-terminal residue" evidence="1">
    <location>
        <position position="86"/>
    </location>
</feature>
<protein>
    <submittedName>
        <fullName evidence="1">Uncharacterized protein</fullName>
    </submittedName>
</protein>
<organism evidence="1 2">
    <name type="scientific">Sinanodonta woodiana</name>
    <name type="common">Chinese pond mussel</name>
    <name type="synonym">Anodonta woodiana</name>
    <dbReference type="NCBI Taxonomy" id="1069815"/>
    <lineage>
        <taxon>Eukaryota</taxon>
        <taxon>Metazoa</taxon>
        <taxon>Spiralia</taxon>
        <taxon>Lophotrochozoa</taxon>
        <taxon>Mollusca</taxon>
        <taxon>Bivalvia</taxon>
        <taxon>Autobranchia</taxon>
        <taxon>Heteroconchia</taxon>
        <taxon>Palaeoheterodonta</taxon>
        <taxon>Unionida</taxon>
        <taxon>Unionoidea</taxon>
        <taxon>Unionidae</taxon>
        <taxon>Unioninae</taxon>
        <taxon>Sinanodonta</taxon>
    </lineage>
</organism>
<reference evidence="1 2" key="1">
    <citation type="submission" date="2024-11" db="EMBL/GenBank/DDBJ databases">
        <title>Chromosome-level genome assembly of the freshwater bivalve Anodonta woodiana.</title>
        <authorList>
            <person name="Chen X."/>
        </authorList>
    </citation>
    <scope>NUCLEOTIDE SEQUENCE [LARGE SCALE GENOMIC DNA]</scope>
    <source>
        <strain evidence="1">MN2024</strain>
        <tissue evidence="1">Gills</tissue>
    </source>
</reference>
<gene>
    <name evidence="1" type="ORF">ACJMK2_035864</name>
</gene>
<dbReference type="EMBL" id="JBJQND010000006">
    <property type="protein sequence ID" value="KAL3872649.1"/>
    <property type="molecule type" value="Genomic_DNA"/>
</dbReference>
<accession>A0ABD3WFE3</accession>
<comment type="caution">
    <text evidence="1">The sequence shown here is derived from an EMBL/GenBank/DDBJ whole genome shotgun (WGS) entry which is preliminary data.</text>
</comment>
<feature type="non-terminal residue" evidence="1">
    <location>
        <position position="1"/>
    </location>
</feature>
<dbReference type="Proteomes" id="UP001634394">
    <property type="component" value="Unassembled WGS sequence"/>
</dbReference>
<keyword evidence="2" id="KW-1185">Reference proteome</keyword>
<sequence>DYCTDTFKLNGQPVKFATEIEEHHVFMWGSRQNMYHPSGSGNNHTGKRTRPRICALLCNTGTNKTLTEMYMLLMASSMVQEAVFRA</sequence>